<feature type="domain" description="TNFR-Cys" evidence="4">
    <location>
        <begin position="107"/>
        <end position="145"/>
    </location>
</feature>
<dbReference type="SMART" id="SM00208">
    <property type="entry name" value="TNFR"/>
    <property type="match status" value="2"/>
</dbReference>
<sequence>MNFWSFASIFFIQIALANAFGFRQRDSDEDYNYCKNNTYLDTRFDGAFRCRPCSICPSGQYEQSPCRKDKNTSCGYCHDFGIIQNDDWRKKCLETTTPPPTPNYKRYCGYGMWYKQTWDACLQCSKCNWDEYESLPCSNNRDTTCEKCFGNVYWKNSDWQRKCRGVVATSPSYNWHQLYEDSYSVYENRTYNCSTPFENFELTGLISCYFSTLVQWTFIVSLIILSCCCLTAYKICTSCFRRERSLQQQIDKVRLLSPDELQVLQQATQMIKEQKEKKAKENNFENPNFQETV</sequence>
<comment type="caution">
    <text evidence="1">Lacks conserved residue(s) required for the propagation of feature annotation.</text>
</comment>
<evidence type="ECO:0000256" key="3">
    <source>
        <dbReference type="SAM" id="SignalP"/>
    </source>
</evidence>
<evidence type="ECO:0000313" key="5">
    <source>
        <dbReference type="Proteomes" id="UP000887575"/>
    </source>
</evidence>
<feature type="signal peptide" evidence="3">
    <location>
        <begin position="1"/>
        <end position="19"/>
    </location>
</feature>
<feature type="repeat" description="TNFR-Cys" evidence="1">
    <location>
        <begin position="33"/>
        <end position="74"/>
    </location>
</feature>
<feature type="disulfide bond" evidence="1">
    <location>
        <begin position="53"/>
        <end position="66"/>
    </location>
</feature>
<dbReference type="WBParaSite" id="MBELARI_LOCUS16980">
    <property type="protein sequence ID" value="MBELARI_LOCUS16980"/>
    <property type="gene ID" value="MBELARI_LOCUS16980"/>
</dbReference>
<keyword evidence="5" id="KW-1185">Reference proteome</keyword>
<keyword evidence="1" id="KW-1015">Disulfide bond</keyword>
<dbReference type="PROSITE" id="PS50050">
    <property type="entry name" value="TNFR_NGFR_2"/>
    <property type="match status" value="2"/>
</dbReference>
<dbReference type="InterPro" id="IPR001368">
    <property type="entry name" value="TNFR/NGFR_Cys_rich_reg"/>
</dbReference>
<feature type="transmembrane region" description="Helical" evidence="2">
    <location>
        <begin position="213"/>
        <end position="236"/>
    </location>
</feature>
<keyword evidence="2" id="KW-0812">Transmembrane</keyword>
<feature type="domain" description="TNFR-Cys" evidence="4">
    <location>
        <begin position="33"/>
        <end position="74"/>
    </location>
</feature>
<protein>
    <recommendedName>
        <fullName evidence="4">TNFR-Cys domain-containing protein</fullName>
    </recommendedName>
</protein>
<dbReference type="AlphaFoldDB" id="A0AAF3ES77"/>
<reference evidence="6" key="1">
    <citation type="submission" date="2024-02" db="UniProtKB">
        <authorList>
            <consortium name="WormBaseParasite"/>
        </authorList>
    </citation>
    <scope>IDENTIFICATION</scope>
</reference>
<feature type="repeat" description="TNFR-Cys" evidence="1">
    <location>
        <begin position="107"/>
        <end position="145"/>
    </location>
</feature>
<feature type="disulfide bond" evidence="1">
    <location>
        <begin position="127"/>
        <end position="145"/>
    </location>
</feature>
<dbReference type="PROSITE" id="PS00652">
    <property type="entry name" value="TNFR_NGFR_1"/>
    <property type="match status" value="2"/>
</dbReference>
<keyword evidence="3" id="KW-0732">Signal</keyword>
<name>A0AAF3ES77_9BILA</name>
<dbReference type="Pfam" id="PF00020">
    <property type="entry name" value="TNFR_c6"/>
    <property type="match status" value="2"/>
</dbReference>
<evidence type="ECO:0000259" key="4">
    <source>
        <dbReference type="PROSITE" id="PS50050"/>
    </source>
</evidence>
<proteinExistence type="predicted"/>
<feature type="disulfide bond" evidence="1">
    <location>
        <begin position="56"/>
        <end position="74"/>
    </location>
</feature>
<dbReference type="Proteomes" id="UP000887575">
    <property type="component" value="Unassembled WGS sequence"/>
</dbReference>
<organism evidence="5 6">
    <name type="scientific">Mesorhabditis belari</name>
    <dbReference type="NCBI Taxonomy" id="2138241"/>
    <lineage>
        <taxon>Eukaryota</taxon>
        <taxon>Metazoa</taxon>
        <taxon>Ecdysozoa</taxon>
        <taxon>Nematoda</taxon>
        <taxon>Chromadorea</taxon>
        <taxon>Rhabditida</taxon>
        <taxon>Rhabditina</taxon>
        <taxon>Rhabditomorpha</taxon>
        <taxon>Rhabditoidea</taxon>
        <taxon>Rhabditidae</taxon>
        <taxon>Mesorhabditinae</taxon>
        <taxon>Mesorhabditis</taxon>
    </lineage>
</organism>
<keyword evidence="2" id="KW-1133">Transmembrane helix</keyword>
<keyword evidence="2" id="KW-0472">Membrane</keyword>
<feature type="disulfide bond" evidence="1">
    <location>
        <begin position="124"/>
        <end position="137"/>
    </location>
</feature>
<evidence type="ECO:0000256" key="2">
    <source>
        <dbReference type="SAM" id="Phobius"/>
    </source>
</evidence>
<feature type="chain" id="PRO_5042033897" description="TNFR-Cys domain-containing protein" evidence="3">
    <location>
        <begin position="20"/>
        <end position="293"/>
    </location>
</feature>
<accession>A0AAF3ES77</accession>
<evidence type="ECO:0000256" key="1">
    <source>
        <dbReference type="PROSITE-ProRule" id="PRU00206"/>
    </source>
</evidence>
<evidence type="ECO:0000313" key="6">
    <source>
        <dbReference type="WBParaSite" id="MBELARI_LOCUS16980"/>
    </source>
</evidence>
<dbReference type="Gene3D" id="2.10.50.10">
    <property type="entry name" value="Tumor Necrosis Factor Receptor, subunit A, domain 2"/>
    <property type="match status" value="2"/>
</dbReference>